<dbReference type="EMBL" id="CP017717">
    <property type="protein sequence ID" value="AQZ66646.1"/>
    <property type="molecule type" value="Genomic_DNA"/>
</dbReference>
<dbReference type="KEGG" id="noa:BKM31_39025"/>
<gene>
    <name evidence="5" type="ORF">BKM31_39025</name>
</gene>
<organism evidence="5 6">
    <name type="scientific">[Actinomadura] parvosata subsp. kistnae</name>
    <dbReference type="NCBI Taxonomy" id="1909395"/>
    <lineage>
        <taxon>Bacteria</taxon>
        <taxon>Bacillati</taxon>
        <taxon>Actinomycetota</taxon>
        <taxon>Actinomycetes</taxon>
        <taxon>Streptosporangiales</taxon>
        <taxon>Streptosporangiaceae</taxon>
        <taxon>Nonomuraea</taxon>
    </lineage>
</organism>
<dbReference type="PANTHER" id="PTHR47157:SF1">
    <property type="entry name" value="CHROMODOMAIN-HELICASE-DNA-BINDING PROTEIN 1-LIKE"/>
    <property type="match status" value="1"/>
</dbReference>
<evidence type="ECO:0000256" key="3">
    <source>
        <dbReference type="ARBA" id="ARBA00022840"/>
    </source>
</evidence>
<dbReference type="Proteomes" id="UP000190797">
    <property type="component" value="Chromosome"/>
</dbReference>
<protein>
    <submittedName>
        <fullName evidence="5">Appr-1-p processing protein</fullName>
    </submittedName>
</protein>
<keyword evidence="6" id="KW-1185">Reference proteome</keyword>
<dbReference type="GO" id="GO:0005524">
    <property type="term" value="F:ATP binding"/>
    <property type="evidence" value="ECO:0007669"/>
    <property type="project" value="UniProtKB-KW"/>
</dbReference>
<dbReference type="GO" id="GO:0006281">
    <property type="term" value="P:DNA repair"/>
    <property type="evidence" value="ECO:0007669"/>
    <property type="project" value="InterPro"/>
</dbReference>
<evidence type="ECO:0000256" key="1">
    <source>
        <dbReference type="ARBA" id="ARBA00007025"/>
    </source>
</evidence>
<dbReference type="InterPro" id="IPR031053">
    <property type="entry name" value="ALC1"/>
</dbReference>
<proteinExistence type="inferred from homology"/>
<evidence type="ECO:0000313" key="5">
    <source>
        <dbReference type="EMBL" id="AQZ66646.1"/>
    </source>
</evidence>
<dbReference type="SUPFAM" id="SSF52949">
    <property type="entry name" value="Macro domain-like"/>
    <property type="match status" value="1"/>
</dbReference>
<evidence type="ECO:0000313" key="6">
    <source>
        <dbReference type="Proteomes" id="UP000190797"/>
    </source>
</evidence>
<dbReference type="InterPro" id="IPR043472">
    <property type="entry name" value="Macro_dom-like"/>
</dbReference>
<dbReference type="STRING" id="1909395.BKM31_39025"/>
<dbReference type="GO" id="GO:0006338">
    <property type="term" value="P:chromatin remodeling"/>
    <property type="evidence" value="ECO:0007669"/>
    <property type="project" value="InterPro"/>
</dbReference>
<dbReference type="OrthoDB" id="9780211at2"/>
<dbReference type="GO" id="GO:0003678">
    <property type="term" value="F:DNA helicase activity"/>
    <property type="evidence" value="ECO:0007669"/>
    <property type="project" value="InterPro"/>
</dbReference>
<dbReference type="PANTHER" id="PTHR47157">
    <property type="entry name" value="CHROMODOMAIN-HELICASE-DNA-BINDING PROTEIN 1-LIKE"/>
    <property type="match status" value="1"/>
</dbReference>
<dbReference type="InterPro" id="IPR002589">
    <property type="entry name" value="Macro_dom"/>
</dbReference>
<feature type="domain" description="Macro" evidence="4">
    <location>
        <begin position="1"/>
        <end position="164"/>
    </location>
</feature>
<sequence>MSGRRRTFHTVISYVTGDATHPHGQGPKIIGHVCNDTGGWGRGFVLALSRRWPQPEADYRAWHRSGNDFQLGAIRLVQVEPELWVANMIGQHGIRPTKDGPPIRYDALDRCLSALGDEALSLHASVHMPRIGAGLAGGSWEQIEPLILKQLTERGIAVTVYDLP</sequence>
<dbReference type="AlphaFoldDB" id="A0A1V0A8W1"/>
<dbReference type="PROSITE" id="PS51154">
    <property type="entry name" value="MACRO"/>
    <property type="match status" value="1"/>
</dbReference>
<comment type="similarity">
    <text evidence="1">Belongs to the SNF2/RAD54 helicase family.</text>
</comment>
<reference evidence="6" key="1">
    <citation type="journal article" date="2017" name="Med. Chem. Commun.">
        <title>Nonomuraea sp. ATCC 55076 harbours the largest actinomycete chromosome to date and the kistamicin biosynthetic gene cluster.</title>
        <authorList>
            <person name="Nazari B."/>
            <person name="Forneris C.C."/>
            <person name="Gibson M.I."/>
            <person name="Moon K."/>
            <person name="Schramma K.R."/>
            <person name="Seyedsayamdost M.R."/>
        </authorList>
    </citation>
    <scope>NUCLEOTIDE SEQUENCE [LARGE SCALE GENOMIC DNA]</scope>
    <source>
        <strain evidence="6">ATCC 55076</strain>
    </source>
</reference>
<keyword evidence="2" id="KW-0547">Nucleotide-binding</keyword>
<accession>A0A1V0A8W1</accession>
<dbReference type="CDD" id="cd02901">
    <property type="entry name" value="Macro_Poa1p-like"/>
    <property type="match status" value="1"/>
</dbReference>
<evidence type="ECO:0000259" key="4">
    <source>
        <dbReference type="PROSITE" id="PS51154"/>
    </source>
</evidence>
<keyword evidence="3" id="KW-0067">ATP-binding</keyword>
<evidence type="ECO:0000256" key="2">
    <source>
        <dbReference type="ARBA" id="ARBA00022741"/>
    </source>
</evidence>
<name>A0A1V0A8W1_9ACTN</name>
<dbReference type="Gene3D" id="3.40.220.10">
    <property type="entry name" value="Leucine Aminopeptidase, subunit E, domain 1"/>
    <property type="match status" value="1"/>
</dbReference>
<dbReference type="SMART" id="SM00506">
    <property type="entry name" value="A1pp"/>
    <property type="match status" value="1"/>
</dbReference>